<keyword evidence="2" id="KW-0548">Nucleotidyltransferase</keyword>
<dbReference type="EMBL" id="CM000913">
    <property type="protein sequence ID" value="EFG05492.1"/>
    <property type="molecule type" value="Genomic_DNA"/>
</dbReference>
<reference evidence="2 3" key="1">
    <citation type="journal article" date="2010" name="Genome Biol. Evol.">
        <title>The sequence of a 1.8-mb bacterial linear plasmid reveals a rich evolutionary reservoir of secondary metabolic pathways.</title>
        <authorList>
            <person name="Medema M.H."/>
            <person name="Trefzer A."/>
            <person name="Kovalchuk A."/>
            <person name="van den Berg M."/>
            <person name="Mueller U."/>
            <person name="Heijne W."/>
            <person name="Wu L."/>
            <person name="Alam M.T."/>
            <person name="Ronning C.M."/>
            <person name="Nierman W.C."/>
            <person name="Bovenberg R.A.L."/>
            <person name="Breitling R."/>
            <person name="Takano E."/>
        </authorList>
    </citation>
    <scope>NUCLEOTIDE SEQUENCE [LARGE SCALE GENOMIC DNA]</scope>
    <source>
        <strain evidence="3">ATCC 27064 / DSM 738 / JCM 4710 / NBRC 13307 / NCIMB 12785 / NRRL 3585 / VKM Ac-602</strain>
    </source>
</reference>
<keyword evidence="2" id="KW-0808">Transferase</keyword>
<sequence length="421" mass="47806">MRANKGARTAGVDGRTARSIEAGQGVVDFLDGLRSQVKDRSFCPLPVRERMIPKSGGKLRRLGIATIADRVVQASLKLVLEPIFEADFYPCSYGFRPNRRAHDAVAEVRYFASRSYEWVVEGDITACFDEISHPTLMDRMRERIGDKRVLALVKAFLKAGILGEDRMLRDSSAGTPQGSILPPLLSNVALTVLDEHIAQGPGGPASSQTERAKRRCHRLPNYRLVRYADDWCLMVSGTNDDAEALREEIAEVLSGMGLRLSPEKTLITHIDKGLDFLGWRIQRHRKRGSTRHYIYTYPSGKAVKAMTGKVRTMCRTTDTSQPLDALLRQLNPALKGWCVYFRPGVSSATFSYLSYYTWHQVGSWLRRKHRRSTWKDLRRRYCDVGWWPASEERPLFNPAKVTTTRYRYRGTVIPTPWPGLE</sequence>
<keyword evidence="2" id="KW-0695">RNA-directed DNA polymerase</keyword>
<dbReference type="InterPro" id="IPR000477">
    <property type="entry name" value="RT_dom"/>
</dbReference>
<evidence type="ECO:0000313" key="3">
    <source>
        <dbReference type="Proteomes" id="UP000002357"/>
    </source>
</evidence>
<evidence type="ECO:0000313" key="2">
    <source>
        <dbReference type="EMBL" id="EFG05492.1"/>
    </source>
</evidence>
<proteinExistence type="predicted"/>
<dbReference type="Proteomes" id="UP000002357">
    <property type="component" value="Chromosome"/>
</dbReference>
<dbReference type="EC" id="2.7.7.49" evidence="2"/>
<accession>E2Q8G0</accession>
<dbReference type="SUPFAM" id="SSF56672">
    <property type="entry name" value="DNA/RNA polymerases"/>
    <property type="match status" value="1"/>
</dbReference>
<evidence type="ECO:0000259" key="1">
    <source>
        <dbReference type="PROSITE" id="PS50878"/>
    </source>
</evidence>
<dbReference type="AlphaFoldDB" id="E2Q8G0"/>
<dbReference type="GO" id="GO:0003964">
    <property type="term" value="F:RNA-directed DNA polymerase activity"/>
    <property type="evidence" value="ECO:0007669"/>
    <property type="project" value="UniProtKB-KW"/>
</dbReference>
<dbReference type="InterPro" id="IPR030931">
    <property type="entry name" value="Group_II_RT_mat"/>
</dbReference>
<dbReference type="PANTHER" id="PTHR34047">
    <property type="entry name" value="NUCLEAR INTRON MATURASE 1, MITOCHONDRIAL-RELATED"/>
    <property type="match status" value="1"/>
</dbReference>
<dbReference type="eggNOG" id="COG3344">
    <property type="taxonomic scope" value="Bacteria"/>
</dbReference>
<dbReference type="InterPro" id="IPR051083">
    <property type="entry name" value="GrpII_Intron_Splice-Mob/Def"/>
</dbReference>
<protein>
    <submittedName>
        <fullName evidence="2">RNA-directed DNA polymerase</fullName>
        <ecNumber evidence="2">2.7.7.49</ecNumber>
    </submittedName>
</protein>
<dbReference type="NCBIfam" id="TIGR04416">
    <property type="entry name" value="group_II_RT_mat"/>
    <property type="match status" value="1"/>
</dbReference>
<dbReference type="CDD" id="cd01651">
    <property type="entry name" value="RT_G2_intron"/>
    <property type="match status" value="1"/>
</dbReference>
<dbReference type="InterPro" id="IPR013597">
    <property type="entry name" value="Mat_intron_G2"/>
</dbReference>
<dbReference type="Pfam" id="PF08388">
    <property type="entry name" value="GIIM"/>
    <property type="match status" value="1"/>
</dbReference>
<gene>
    <name evidence="2" type="ORF">SCLAV_0416</name>
</gene>
<feature type="domain" description="Reverse transcriptase" evidence="1">
    <location>
        <begin position="33"/>
        <end position="281"/>
    </location>
</feature>
<dbReference type="InterPro" id="IPR043502">
    <property type="entry name" value="DNA/RNA_pol_sf"/>
</dbReference>
<keyword evidence="3" id="KW-1185">Reference proteome</keyword>
<dbReference type="PANTHER" id="PTHR34047:SF8">
    <property type="entry name" value="PROTEIN YKFC"/>
    <property type="match status" value="1"/>
</dbReference>
<organism evidence="2 3">
    <name type="scientific">Streptomyces clavuligerus</name>
    <dbReference type="NCBI Taxonomy" id="1901"/>
    <lineage>
        <taxon>Bacteria</taxon>
        <taxon>Bacillati</taxon>
        <taxon>Actinomycetota</taxon>
        <taxon>Actinomycetes</taxon>
        <taxon>Kitasatosporales</taxon>
        <taxon>Streptomycetaceae</taxon>
        <taxon>Streptomyces</taxon>
    </lineage>
</organism>
<dbReference type="PROSITE" id="PS50878">
    <property type="entry name" value="RT_POL"/>
    <property type="match status" value="1"/>
</dbReference>
<dbReference type="Pfam" id="PF00078">
    <property type="entry name" value="RVT_1"/>
    <property type="match status" value="1"/>
</dbReference>
<dbReference type="STRING" id="1901.BB341_25750"/>
<name>E2Q8G0_STRCL</name>